<keyword evidence="3" id="KW-1185">Reference proteome</keyword>
<dbReference type="SUPFAM" id="SSF53448">
    <property type="entry name" value="Nucleotide-diphospho-sugar transferases"/>
    <property type="match status" value="1"/>
</dbReference>
<name>A0A1Q8RTA6_9PEZI</name>
<dbReference type="OrthoDB" id="409543at2759"/>
<accession>A0A1Q8RTA6</accession>
<comment type="similarity">
    <text evidence="1">Belongs to the glycosyltransferase 32 family.</text>
</comment>
<protein>
    <recommendedName>
        <fullName evidence="4">Glycosyl transferase</fullName>
    </recommendedName>
</protein>
<evidence type="ECO:0000313" key="3">
    <source>
        <dbReference type="Proteomes" id="UP000186583"/>
    </source>
</evidence>
<evidence type="ECO:0008006" key="4">
    <source>
        <dbReference type="Google" id="ProtNLM"/>
    </source>
</evidence>
<dbReference type="EMBL" id="MPGH01000091">
    <property type="protein sequence ID" value="OLN87566.1"/>
    <property type="molecule type" value="Genomic_DNA"/>
</dbReference>
<dbReference type="AlphaFoldDB" id="A0A1Q8RTA6"/>
<dbReference type="GO" id="GO:1901135">
    <property type="term" value="P:carbohydrate derivative metabolic process"/>
    <property type="evidence" value="ECO:0007669"/>
    <property type="project" value="UniProtKB-ARBA"/>
</dbReference>
<sequence length="286" mass="32405">MAFTFEQYLSMYSAWYYWKPHTIYLHTNADEAAIARARDEEAALTKWTYRIFSFPNLKVNRMGLILHTKQGTKFTYKEHISDFMRVKAIHDFGGVYIDFDAQPLLDIAPLRKSGFNGIAARQVGGELNSGTFMSKKGGKMIGMWMDRMHKVYNGGWTTHSNGALTFVAESLVRKPGEVLILDQQAMAPVGWTRSEAIALFGMENQNDTTNLDNIISGQPLPAHDDDPPEWPASYLLHAFTPDEPMVDGFTKVTPGYVLNRQSKYARATYPVVRDMYQKGLITIDDL</sequence>
<organism evidence="2 3">
    <name type="scientific">Colletotrichum chlorophyti</name>
    <dbReference type="NCBI Taxonomy" id="708187"/>
    <lineage>
        <taxon>Eukaryota</taxon>
        <taxon>Fungi</taxon>
        <taxon>Dikarya</taxon>
        <taxon>Ascomycota</taxon>
        <taxon>Pezizomycotina</taxon>
        <taxon>Sordariomycetes</taxon>
        <taxon>Hypocreomycetidae</taxon>
        <taxon>Glomerellales</taxon>
        <taxon>Glomerellaceae</taxon>
        <taxon>Colletotrichum</taxon>
    </lineage>
</organism>
<proteinExistence type="inferred from homology"/>
<dbReference type="PANTHER" id="PTHR46830:SF2">
    <property type="entry name" value="ALPHA-1,4-N-ACETYLGLUCOSAMINYLTRANSFERASE"/>
    <property type="match status" value="1"/>
</dbReference>
<evidence type="ECO:0000256" key="1">
    <source>
        <dbReference type="ARBA" id="ARBA00009003"/>
    </source>
</evidence>
<dbReference type="STRING" id="708187.A0A1Q8RTA6"/>
<dbReference type="Gene3D" id="3.90.550.20">
    <property type="match status" value="1"/>
</dbReference>
<comment type="caution">
    <text evidence="2">The sequence shown here is derived from an EMBL/GenBank/DDBJ whole genome shotgun (WGS) entry which is preliminary data.</text>
</comment>
<evidence type="ECO:0000313" key="2">
    <source>
        <dbReference type="EMBL" id="OLN87566.1"/>
    </source>
</evidence>
<gene>
    <name evidence="2" type="ORF">CCHL11_06169</name>
</gene>
<dbReference type="InterPro" id="IPR029044">
    <property type="entry name" value="Nucleotide-diphossugar_trans"/>
</dbReference>
<dbReference type="PANTHER" id="PTHR46830">
    <property type="entry name" value="TRANSFERASE, PUTATIVE-RELATED"/>
    <property type="match status" value="1"/>
</dbReference>
<reference evidence="2 3" key="1">
    <citation type="submission" date="2016-11" db="EMBL/GenBank/DDBJ databases">
        <title>Draft Genome Assembly of Colletotrichum chlorophyti a pathogen of herbaceous plants.</title>
        <authorList>
            <person name="Gan P."/>
            <person name="Narusaka M."/>
            <person name="Tsushima A."/>
            <person name="Narusaka Y."/>
            <person name="Takano Y."/>
            <person name="Shirasu K."/>
        </authorList>
    </citation>
    <scope>NUCLEOTIDE SEQUENCE [LARGE SCALE GENOMIC DNA]</scope>
    <source>
        <strain evidence="2 3">NTL11</strain>
    </source>
</reference>
<dbReference type="InterPro" id="IPR007577">
    <property type="entry name" value="GlycoTrfase_DXD_sugar-bd_CS"/>
</dbReference>
<dbReference type="Proteomes" id="UP000186583">
    <property type="component" value="Unassembled WGS sequence"/>
</dbReference>
<dbReference type="Pfam" id="PF04488">
    <property type="entry name" value="Gly_transf_sug"/>
    <property type="match status" value="1"/>
</dbReference>